<dbReference type="InterPro" id="IPR001810">
    <property type="entry name" value="F-box_dom"/>
</dbReference>
<keyword evidence="3" id="KW-1185">Reference proteome</keyword>
<protein>
    <recommendedName>
        <fullName evidence="1">F-box domain-containing protein</fullName>
    </recommendedName>
</protein>
<dbReference type="EMBL" id="VAHF01000003">
    <property type="protein sequence ID" value="TXG67881.1"/>
    <property type="molecule type" value="Genomic_DNA"/>
</dbReference>
<dbReference type="Proteomes" id="UP000323000">
    <property type="component" value="Chromosome 3"/>
</dbReference>
<sequence>MEGGVGGDGDGDGDRLSSLPEHIIHHIFSLLDTVDVVRASSVSRNWRYFWVSMPYLNFQSNGYDIYSRSDIKFNDFVSWVLMSRNRFVDIQRFRKSYLYMNENYAFYRLMDTITGFDLQELDLMIICKDQIKLPRCILNCRSLVSLKLSFYRYNLGTFPGLKNCIFPGFIRLKSLELCFVMFMDSLSLANFVSSCPYLENLSVHECTFVNDNIIEITATSLKDLSIILPQGEEGYQERYQERVRTEQLGNYGLKIACPNLVSLKVDDNLKVEQCCHALSKMLKRGVCNVKALNVSGVFLEYLHQAIDIPESFSPSFNNLKSLALGIRRTEFNKHSFINMLECSPNLETLNIFLKMTNFLNDFPFMSKDHWKMPNETTSCLKYHLKIVELFHVRDDKHEFDLVKFFLKNGHILQKMRISLVHGHRNTDEITTEIMKFPRSSPNLALTFVKPFHVSLDGKSYDCFCNA</sequence>
<accession>A0A5C7IFI1</accession>
<evidence type="ECO:0000259" key="1">
    <source>
        <dbReference type="PROSITE" id="PS50181"/>
    </source>
</evidence>
<dbReference type="PROSITE" id="PS50181">
    <property type="entry name" value="FBOX"/>
    <property type="match status" value="1"/>
</dbReference>
<dbReference type="Gene3D" id="1.20.1280.50">
    <property type="match status" value="1"/>
</dbReference>
<dbReference type="InterPro" id="IPR036047">
    <property type="entry name" value="F-box-like_dom_sf"/>
</dbReference>
<dbReference type="Pfam" id="PF00646">
    <property type="entry name" value="F-box"/>
    <property type="match status" value="1"/>
</dbReference>
<organism evidence="2 3">
    <name type="scientific">Acer yangbiense</name>
    <dbReference type="NCBI Taxonomy" id="1000413"/>
    <lineage>
        <taxon>Eukaryota</taxon>
        <taxon>Viridiplantae</taxon>
        <taxon>Streptophyta</taxon>
        <taxon>Embryophyta</taxon>
        <taxon>Tracheophyta</taxon>
        <taxon>Spermatophyta</taxon>
        <taxon>Magnoliopsida</taxon>
        <taxon>eudicotyledons</taxon>
        <taxon>Gunneridae</taxon>
        <taxon>Pentapetalae</taxon>
        <taxon>rosids</taxon>
        <taxon>malvids</taxon>
        <taxon>Sapindales</taxon>
        <taxon>Sapindaceae</taxon>
        <taxon>Hippocastanoideae</taxon>
        <taxon>Acereae</taxon>
        <taxon>Acer</taxon>
    </lineage>
</organism>
<dbReference type="InterPro" id="IPR032675">
    <property type="entry name" value="LRR_dom_sf"/>
</dbReference>
<proteinExistence type="predicted"/>
<feature type="domain" description="F-box" evidence="1">
    <location>
        <begin position="13"/>
        <end position="47"/>
    </location>
</feature>
<reference evidence="3" key="1">
    <citation type="journal article" date="2019" name="Gigascience">
        <title>De novo genome assembly of the endangered Acer yangbiense, a plant species with extremely small populations endemic to Yunnan Province, China.</title>
        <authorList>
            <person name="Yang J."/>
            <person name="Wariss H.M."/>
            <person name="Tao L."/>
            <person name="Zhang R."/>
            <person name="Yun Q."/>
            <person name="Hollingsworth P."/>
            <person name="Dao Z."/>
            <person name="Luo G."/>
            <person name="Guo H."/>
            <person name="Ma Y."/>
            <person name="Sun W."/>
        </authorList>
    </citation>
    <scope>NUCLEOTIDE SEQUENCE [LARGE SCALE GENOMIC DNA]</scope>
    <source>
        <strain evidence="3">cv. Malutang</strain>
    </source>
</reference>
<dbReference type="InterPro" id="IPR055411">
    <property type="entry name" value="LRR_FXL15/At3g58940/PEG3-like"/>
</dbReference>
<gene>
    <name evidence="2" type="ORF">EZV62_009156</name>
</gene>
<dbReference type="InterPro" id="IPR006566">
    <property type="entry name" value="FBD"/>
</dbReference>
<dbReference type="PANTHER" id="PTHR31900">
    <property type="entry name" value="F-BOX/RNI SUPERFAMILY PROTEIN-RELATED"/>
    <property type="match status" value="1"/>
</dbReference>
<dbReference type="SUPFAM" id="SSF52047">
    <property type="entry name" value="RNI-like"/>
    <property type="match status" value="1"/>
</dbReference>
<dbReference type="AlphaFoldDB" id="A0A5C7IFI1"/>
<dbReference type="InterPro" id="IPR050232">
    <property type="entry name" value="FBL13/AtMIF1-like"/>
</dbReference>
<evidence type="ECO:0000313" key="2">
    <source>
        <dbReference type="EMBL" id="TXG67881.1"/>
    </source>
</evidence>
<dbReference type="SUPFAM" id="SSF81383">
    <property type="entry name" value="F-box domain"/>
    <property type="match status" value="1"/>
</dbReference>
<dbReference type="SMART" id="SM00256">
    <property type="entry name" value="FBOX"/>
    <property type="match status" value="1"/>
</dbReference>
<dbReference type="Pfam" id="PF08387">
    <property type="entry name" value="FBD"/>
    <property type="match status" value="1"/>
</dbReference>
<dbReference type="OrthoDB" id="1435207at2759"/>
<comment type="caution">
    <text evidence="2">The sequence shown here is derived from an EMBL/GenBank/DDBJ whole genome shotgun (WGS) entry which is preliminary data.</text>
</comment>
<dbReference type="Gene3D" id="3.80.10.10">
    <property type="entry name" value="Ribonuclease Inhibitor"/>
    <property type="match status" value="1"/>
</dbReference>
<name>A0A5C7IFI1_9ROSI</name>
<evidence type="ECO:0000313" key="3">
    <source>
        <dbReference type="Proteomes" id="UP000323000"/>
    </source>
</evidence>
<dbReference type="SMART" id="SM00579">
    <property type="entry name" value="FBD"/>
    <property type="match status" value="1"/>
</dbReference>
<dbReference type="PANTHER" id="PTHR31900:SF27">
    <property type="entry name" value="FBD DOMAIN-CONTAINING PROTEIN"/>
    <property type="match status" value="1"/>
</dbReference>
<dbReference type="Pfam" id="PF24758">
    <property type="entry name" value="LRR_At5g56370"/>
    <property type="match status" value="1"/>
</dbReference>